<evidence type="ECO:0000259" key="1">
    <source>
        <dbReference type="Pfam" id="PF14065"/>
    </source>
</evidence>
<dbReference type="AlphaFoldDB" id="A0A2D0KTD1"/>
<sequence length="303" mass="34343">MPENYPIIEVNKSIKSVLERYLKNVSIIFDLPELNVPHSDPVVSVFLYDIHEDLQLRSAESRVFKAASKTLLPGWINIKCNYLITYWGANEFKSDPYSPESQPGNQAIQVMSQVLNALINNRKLPDISGSYAQIVPPKESLNSLGHFWQSLGNRPRLSLNYSVTIPVHLTDGLDNVPAVSNISTTLEQIAPISHERIIIELRKILITELQKSSVANNESQENISLAVSKINFSVVNEVMVPEKPTEIDLSLSVSGITYHKYLDEIEMIFNNWEKENSVITIIDNYGIRIKMIKKKLSLERDQL</sequence>
<reference evidence="2 3" key="1">
    <citation type="journal article" date="2017" name="Nat. Microbiol.">
        <title>Natural product diversity associated with the nematode symbionts Photorhabdus and Xenorhabdus.</title>
        <authorList>
            <person name="Tobias N.J."/>
            <person name="Wolff H."/>
            <person name="Djahanschiri B."/>
            <person name="Grundmann F."/>
            <person name="Kronenwerth M."/>
            <person name="Shi Y.M."/>
            <person name="Simonyi S."/>
            <person name="Grun P."/>
            <person name="Shapiro-Ilan D."/>
            <person name="Pidot S.J."/>
            <person name="Stinear T.P."/>
            <person name="Ebersberger I."/>
            <person name="Bode H.B."/>
        </authorList>
    </citation>
    <scope>NUCLEOTIDE SEQUENCE [LARGE SCALE GENOMIC DNA]</scope>
    <source>
        <strain evidence="2 3">DSM 17904</strain>
    </source>
</reference>
<dbReference type="Proteomes" id="UP000222366">
    <property type="component" value="Unassembled WGS sequence"/>
</dbReference>
<accession>A0A2D0KTD1</accession>
<dbReference type="RefSeq" id="WP_099124269.1">
    <property type="nucleotide sequence ID" value="NZ_CAWNRH010000148.1"/>
</dbReference>
<dbReference type="EMBL" id="NJAJ01000007">
    <property type="protein sequence ID" value="PHM66690.1"/>
    <property type="molecule type" value="Genomic_DNA"/>
</dbReference>
<dbReference type="Pfam" id="PF14065">
    <property type="entry name" value="Pvc16_N"/>
    <property type="match status" value="1"/>
</dbReference>
<evidence type="ECO:0000313" key="2">
    <source>
        <dbReference type="EMBL" id="PHM66690.1"/>
    </source>
</evidence>
<name>A0A2D0KTD1_9GAMM</name>
<feature type="domain" description="Pvc16 N-terminal" evidence="1">
    <location>
        <begin position="9"/>
        <end position="170"/>
    </location>
</feature>
<keyword evidence="3" id="KW-1185">Reference proteome</keyword>
<gene>
    <name evidence="2" type="ORF">Xsto_01019</name>
</gene>
<protein>
    <recommendedName>
        <fullName evidence="1">Pvc16 N-terminal domain-containing protein</fullName>
    </recommendedName>
</protein>
<dbReference type="InterPro" id="IPR025351">
    <property type="entry name" value="Pvc16_N"/>
</dbReference>
<evidence type="ECO:0000313" key="3">
    <source>
        <dbReference type="Proteomes" id="UP000222366"/>
    </source>
</evidence>
<comment type="caution">
    <text evidence="2">The sequence shown here is derived from an EMBL/GenBank/DDBJ whole genome shotgun (WGS) entry which is preliminary data.</text>
</comment>
<organism evidence="2 3">
    <name type="scientific">Xenorhabdus stockiae</name>
    <dbReference type="NCBI Taxonomy" id="351614"/>
    <lineage>
        <taxon>Bacteria</taxon>
        <taxon>Pseudomonadati</taxon>
        <taxon>Pseudomonadota</taxon>
        <taxon>Gammaproteobacteria</taxon>
        <taxon>Enterobacterales</taxon>
        <taxon>Morganellaceae</taxon>
        <taxon>Xenorhabdus</taxon>
    </lineage>
</organism>
<proteinExistence type="predicted"/>